<protein>
    <submittedName>
        <fullName evidence="1">Uncharacterized protein</fullName>
    </submittedName>
</protein>
<accession>A0A835VL30</accession>
<organism evidence="1 2">
    <name type="scientific">Vanilla planifolia</name>
    <name type="common">Vanilla</name>
    <dbReference type="NCBI Taxonomy" id="51239"/>
    <lineage>
        <taxon>Eukaryota</taxon>
        <taxon>Viridiplantae</taxon>
        <taxon>Streptophyta</taxon>
        <taxon>Embryophyta</taxon>
        <taxon>Tracheophyta</taxon>
        <taxon>Spermatophyta</taxon>
        <taxon>Magnoliopsida</taxon>
        <taxon>Liliopsida</taxon>
        <taxon>Asparagales</taxon>
        <taxon>Orchidaceae</taxon>
        <taxon>Vanilloideae</taxon>
        <taxon>Vanilleae</taxon>
        <taxon>Vanilla</taxon>
    </lineage>
</organism>
<dbReference type="EMBL" id="JADCNM010000001">
    <property type="protein sequence ID" value="KAG0500843.1"/>
    <property type="molecule type" value="Genomic_DNA"/>
</dbReference>
<proteinExistence type="predicted"/>
<evidence type="ECO:0000313" key="1">
    <source>
        <dbReference type="EMBL" id="KAG0500843.1"/>
    </source>
</evidence>
<reference evidence="1 2" key="1">
    <citation type="journal article" date="2020" name="Nat. Food">
        <title>A phased Vanilla planifolia genome enables genetic improvement of flavour and production.</title>
        <authorList>
            <person name="Hasing T."/>
            <person name="Tang H."/>
            <person name="Brym M."/>
            <person name="Khazi F."/>
            <person name="Huang T."/>
            <person name="Chambers A.H."/>
        </authorList>
    </citation>
    <scope>NUCLEOTIDE SEQUENCE [LARGE SCALE GENOMIC DNA]</scope>
    <source>
        <tissue evidence="1">Leaf</tissue>
    </source>
</reference>
<dbReference type="AlphaFoldDB" id="A0A835VL30"/>
<dbReference type="Proteomes" id="UP000639772">
    <property type="component" value="Chromosome 1"/>
</dbReference>
<evidence type="ECO:0000313" key="2">
    <source>
        <dbReference type="Proteomes" id="UP000639772"/>
    </source>
</evidence>
<comment type="caution">
    <text evidence="1">The sequence shown here is derived from an EMBL/GenBank/DDBJ whole genome shotgun (WGS) entry which is preliminary data.</text>
</comment>
<name>A0A835VL30_VANPL</name>
<gene>
    <name evidence="1" type="ORF">HPP92_000915</name>
</gene>
<sequence>MQRIVIHGDERNSPLHLNFTLTKSYMSPALQASLLTSSRSHALPTMDQLGVLTLDPSKPLPDRRLHLPFDGVDLVTGHPPLPVHLRIAQPPSRRGGQPVAGSTVGGWGMVQTSGARHVRLLRGAAGLLACYLELPPVASRRAVDRVGILRLSIGSGQKERRAEAGAPTRGKL</sequence>